<evidence type="ECO:0000313" key="2">
    <source>
        <dbReference type="EMBL" id="NOK39508.1"/>
    </source>
</evidence>
<dbReference type="Proteomes" id="UP000563426">
    <property type="component" value="Unassembled WGS sequence"/>
</dbReference>
<gene>
    <name evidence="2" type="ORF">HMI49_40715</name>
</gene>
<dbReference type="EMBL" id="JABFJV010000495">
    <property type="protein sequence ID" value="NOK39508.1"/>
    <property type="molecule type" value="Genomic_DNA"/>
</dbReference>
<protein>
    <submittedName>
        <fullName evidence="2">Uncharacterized protein</fullName>
    </submittedName>
</protein>
<keyword evidence="3" id="KW-1185">Reference proteome</keyword>
<name>A0A7Y4KTF6_9BACT</name>
<evidence type="ECO:0000313" key="3">
    <source>
        <dbReference type="Proteomes" id="UP000563426"/>
    </source>
</evidence>
<keyword evidence="1" id="KW-1133">Transmembrane helix</keyword>
<organism evidence="2 3">
    <name type="scientific">Corallococcus exercitus</name>
    <dbReference type="NCBI Taxonomy" id="2316736"/>
    <lineage>
        <taxon>Bacteria</taxon>
        <taxon>Pseudomonadati</taxon>
        <taxon>Myxococcota</taxon>
        <taxon>Myxococcia</taxon>
        <taxon>Myxococcales</taxon>
        <taxon>Cystobacterineae</taxon>
        <taxon>Myxococcaceae</taxon>
        <taxon>Corallococcus</taxon>
    </lineage>
</organism>
<feature type="transmembrane region" description="Helical" evidence="1">
    <location>
        <begin position="86"/>
        <end position="105"/>
    </location>
</feature>
<dbReference type="RefSeq" id="WP_171438932.1">
    <property type="nucleotide sequence ID" value="NZ_JABFJV010000495.1"/>
</dbReference>
<proteinExistence type="predicted"/>
<dbReference type="AlphaFoldDB" id="A0A7Y4KTF6"/>
<accession>A0A7Y4KTF6</accession>
<keyword evidence="1" id="KW-0812">Transmembrane</keyword>
<reference evidence="2 3" key="1">
    <citation type="submission" date="2020-05" db="EMBL/GenBank/DDBJ databases">
        <authorList>
            <person name="Whitworth D."/>
        </authorList>
    </citation>
    <scope>NUCLEOTIDE SEQUENCE [LARGE SCALE GENOMIC DNA]</scope>
    <source>
        <strain evidence="2 3">AB043B</strain>
    </source>
</reference>
<keyword evidence="1" id="KW-0472">Membrane</keyword>
<comment type="caution">
    <text evidence="2">The sequence shown here is derived from an EMBL/GenBank/DDBJ whole genome shotgun (WGS) entry which is preliminary data.</text>
</comment>
<evidence type="ECO:0000256" key="1">
    <source>
        <dbReference type="SAM" id="Phobius"/>
    </source>
</evidence>
<sequence length="123" mass="12671">MPHALFQPPGGRASPGGWEGYRSLAGRLASGLDAGLGPWLMWLGSRLRSSLGPWLGLLGALVPAVALACPSCTARAPESPGGAGELLLALMLVPFALVGVGLWAARRAGREERASAPVEQEHP</sequence>
<feature type="transmembrane region" description="Helical" evidence="1">
    <location>
        <begin position="54"/>
        <end position="74"/>
    </location>
</feature>